<dbReference type="PANTHER" id="PTHR11266:SF80">
    <property type="entry name" value="PEROXISOMAL MEMBRANE PROTEIN 2"/>
    <property type="match status" value="1"/>
</dbReference>
<keyword evidence="4 6" id="KW-1133">Transmembrane helix</keyword>
<evidence type="ECO:0000313" key="7">
    <source>
        <dbReference type="EMBL" id="KAK5087732.1"/>
    </source>
</evidence>
<reference evidence="7 8" key="1">
    <citation type="submission" date="2023-08" db="EMBL/GenBank/DDBJ databases">
        <title>Black Yeasts Isolated from many extreme environments.</title>
        <authorList>
            <person name="Coleine C."/>
            <person name="Stajich J.E."/>
            <person name="Selbmann L."/>
        </authorList>
    </citation>
    <scope>NUCLEOTIDE SEQUENCE [LARGE SCALE GENOMIC DNA]</scope>
    <source>
        <strain evidence="7 8">CCFEE 5885</strain>
    </source>
</reference>
<proteinExistence type="inferred from homology"/>
<evidence type="ECO:0000256" key="5">
    <source>
        <dbReference type="ARBA" id="ARBA00023136"/>
    </source>
</evidence>
<evidence type="ECO:0000256" key="1">
    <source>
        <dbReference type="ARBA" id="ARBA00004141"/>
    </source>
</evidence>
<evidence type="ECO:0008006" key="9">
    <source>
        <dbReference type="Google" id="ProtNLM"/>
    </source>
</evidence>
<comment type="caution">
    <text evidence="7">The sequence shown here is derived from an EMBL/GenBank/DDBJ whole genome shotgun (WGS) entry which is preliminary data.</text>
</comment>
<comment type="similarity">
    <text evidence="2 6">Belongs to the peroxisomal membrane protein PXMP2/4 family.</text>
</comment>
<evidence type="ECO:0000256" key="4">
    <source>
        <dbReference type="ARBA" id="ARBA00022989"/>
    </source>
</evidence>
<feature type="transmembrane region" description="Helical" evidence="6">
    <location>
        <begin position="156"/>
        <end position="174"/>
    </location>
</feature>
<evidence type="ECO:0000256" key="3">
    <source>
        <dbReference type="ARBA" id="ARBA00022692"/>
    </source>
</evidence>
<gene>
    <name evidence="7" type="ORF">LTR24_006442</name>
</gene>
<dbReference type="EMBL" id="JAVRRG010000083">
    <property type="protein sequence ID" value="KAK5087732.1"/>
    <property type="molecule type" value="Genomic_DNA"/>
</dbReference>
<evidence type="ECO:0000313" key="8">
    <source>
        <dbReference type="Proteomes" id="UP001345013"/>
    </source>
</evidence>
<dbReference type="PANTHER" id="PTHR11266">
    <property type="entry name" value="PEROXISOMAL MEMBRANE PROTEIN 2, PXMP2 MPV17"/>
    <property type="match status" value="1"/>
</dbReference>
<feature type="transmembrane region" description="Helical" evidence="6">
    <location>
        <begin position="181"/>
        <end position="200"/>
    </location>
</feature>
<sequence>MPSPIVTATCQAAILSSASNVLAQITNSYQKKIPFKFDVYEFLRFVVLAFLTAPPNYKWQQLLERWLPAYAPDKVAMLPLTTADAREDKEEHGSVDIGPSSKPKLNIKHTLMKWFIDCMTMGALLNTVAFLVLMGLLKGQSSQQIRTNVRMETLPIIFNSYKIWPVASIINFAFVPVERRIVFLSCVGLVWNIYLSLVAASI</sequence>
<accession>A0ABR0K5Y2</accession>
<keyword evidence="3 6" id="KW-0812">Transmembrane</keyword>
<evidence type="ECO:0000256" key="2">
    <source>
        <dbReference type="ARBA" id="ARBA00006824"/>
    </source>
</evidence>
<name>A0ABR0K5Y2_9EURO</name>
<keyword evidence="5 6" id="KW-0472">Membrane</keyword>
<protein>
    <recommendedName>
        <fullName evidence="9">Mpv17-like protein</fullName>
    </recommendedName>
</protein>
<organism evidence="7 8">
    <name type="scientific">Lithohypha guttulata</name>
    <dbReference type="NCBI Taxonomy" id="1690604"/>
    <lineage>
        <taxon>Eukaryota</taxon>
        <taxon>Fungi</taxon>
        <taxon>Dikarya</taxon>
        <taxon>Ascomycota</taxon>
        <taxon>Pezizomycotina</taxon>
        <taxon>Eurotiomycetes</taxon>
        <taxon>Chaetothyriomycetidae</taxon>
        <taxon>Chaetothyriales</taxon>
        <taxon>Trichomeriaceae</taxon>
        <taxon>Lithohypha</taxon>
    </lineage>
</organism>
<dbReference type="InterPro" id="IPR007248">
    <property type="entry name" value="Mpv17_PMP22"/>
</dbReference>
<dbReference type="Proteomes" id="UP001345013">
    <property type="component" value="Unassembled WGS sequence"/>
</dbReference>
<keyword evidence="8" id="KW-1185">Reference proteome</keyword>
<dbReference type="Pfam" id="PF04117">
    <property type="entry name" value="Mpv17_PMP22"/>
    <property type="match status" value="1"/>
</dbReference>
<feature type="transmembrane region" description="Helical" evidence="6">
    <location>
        <begin position="114"/>
        <end position="136"/>
    </location>
</feature>
<comment type="subcellular location">
    <subcellularLocation>
        <location evidence="1">Membrane</location>
        <topology evidence="1">Multi-pass membrane protein</topology>
    </subcellularLocation>
</comment>
<evidence type="ECO:0000256" key="6">
    <source>
        <dbReference type="RuleBase" id="RU363053"/>
    </source>
</evidence>